<gene>
    <name evidence="3" type="ORF">D7D52_33420</name>
</gene>
<accession>A0A386ZKG4</accession>
<protein>
    <recommendedName>
        <fullName evidence="2">PPM-type phosphatase domain-containing protein</fullName>
    </recommendedName>
</protein>
<dbReference type="AlphaFoldDB" id="A0A386ZKG4"/>
<dbReference type="Gene3D" id="3.60.40.10">
    <property type="entry name" value="PPM-type phosphatase domain"/>
    <property type="match status" value="1"/>
</dbReference>
<feature type="region of interest" description="Disordered" evidence="1">
    <location>
        <begin position="1"/>
        <end position="24"/>
    </location>
</feature>
<proteinExistence type="predicted"/>
<dbReference type="SUPFAM" id="SSF81606">
    <property type="entry name" value="PP2C-like"/>
    <property type="match status" value="1"/>
</dbReference>
<evidence type="ECO:0000313" key="3">
    <source>
        <dbReference type="EMBL" id="AYF77908.1"/>
    </source>
</evidence>
<organism evidence="3 4">
    <name type="scientific">Nocardia yunnanensis</name>
    <dbReference type="NCBI Taxonomy" id="2382165"/>
    <lineage>
        <taxon>Bacteria</taxon>
        <taxon>Bacillati</taxon>
        <taxon>Actinomycetota</taxon>
        <taxon>Actinomycetes</taxon>
        <taxon>Mycobacteriales</taxon>
        <taxon>Nocardiaceae</taxon>
        <taxon>Nocardia</taxon>
    </lineage>
</organism>
<dbReference type="InterPro" id="IPR001932">
    <property type="entry name" value="PPM-type_phosphatase-like_dom"/>
</dbReference>
<sequence length="303" mass="32283">MADVDAAREWPSSRPIVVGSPTPEFEPRAVDDSYRTWPYRPDTVLDGWTRGPFTIRAASMRGHLHRYQGAPRQDDFAIAATDEPPRLVIAVADGVSAAPHSHIGAGLAVQYAVRWLTRPEQSARTDWRVLFEHAAWALIERAATLLATPEVNAEQAEAIVATTLTCAVCAPHPDGGVRVEVAGVGDSGAWLLREGRFTRIAGGKTVSDDGLTSSAVLGLPRIPDEVVPVEVVVEPGAVLLLGTDGFGDPLGGGAGEVGALFTTVLGARMPSLVEFAHALDFSRETFDDDRTLVALWPRPAVTA</sequence>
<dbReference type="OrthoDB" id="491589at2"/>
<reference evidence="3 4" key="1">
    <citation type="submission" date="2018-09" db="EMBL/GenBank/DDBJ databases">
        <title>Nocardia yunnanensis sp. nov., an actinomycete isolated from a soil sample.</title>
        <authorList>
            <person name="Zhang J."/>
        </authorList>
    </citation>
    <scope>NUCLEOTIDE SEQUENCE [LARGE SCALE GENOMIC DNA]</scope>
    <source>
        <strain evidence="3 4">CFHS0054</strain>
    </source>
</reference>
<evidence type="ECO:0000259" key="2">
    <source>
        <dbReference type="Pfam" id="PF13672"/>
    </source>
</evidence>
<dbReference type="RefSeq" id="WP_120742841.1">
    <property type="nucleotide sequence ID" value="NZ_CP032568.1"/>
</dbReference>
<feature type="domain" description="PPM-type phosphatase" evidence="2">
    <location>
        <begin position="61"/>
        <end position="247"/>
    </location>
</feature>
<dbReference type="EMBL" id="CP032568">
    <property type="protein sequence ID" value="AYF77908.1"/>
    <property type="molecule type" value="Genomic_DNA"/>
</dbReference>
<keyword evidence="4" id="KW-1185">Reference proteome</keyword>
<name>A0A386ZKG4_9NOCA</name>
<dbReference type="Pfam" id="PF13672">
    <property type="entry name" value="PP2C_2"/>
    <property type="match status" value="1"/>
</dbReference>
<evidence type="ECO:0000256" key="1">
    <source>
        <dbReference type="SAM" id="MobiDB-lite"/>
    </source>
</evidence>
<dbReference type="InterPro" id="IPR036457">
    <property type="entry name" value="PPM-type-like_dom_sf"/>
</dbReference>
<dbReference type="KEGG" id="nyu:D7D52_33420"/>
<evidence type="ECO:0000313" key="4">
    <source>
        <dbReference type="Proteomes" id="UP000267164"/>
    </source>
</evidence>
<dbReference type="Proteomes" id="UP000267164">
    <property type="component" value="Chromosome"/>
</dbReference>